<evidence type="ECO:0000256" key="2">
    <source>
        <dbReference type="ARBA" id="ARBA00009695"/>
    </source>
</evidence>
<dbReference type="EMBL" id="CP023036">
    <property type="protein sequence ID" value="AXY22365.1"/>
    <property type="molecule type" value="Genomic_DNA"/>
</dbReference>
<comment type="similarity">
    <text evidence="2">Belongs to the RecX family.</text>
</comment>
<evidence type="ECO:0000313" key="6">
    <source>
        <dbReference type="EMBL" id="AXY22365.1"/>
    </source>
</evidence>
<dbReference type="Pfam" id="PF02631">
    <property type="entry name" value="RecX_HTH2"/>
    <property type="match status" value="1"/>
</dbReference>
<dbReference type="Gene3D" id="1.10.10.10">
    <property type="entry name" value="Winged helix-like DNA-binding domain superfamily/Winged helix DNA-binding domain"/>
    <property type="match status" value="1"/>
</dbReference>
<keyword evidence="4" id="KW-0963">Cytoplasm</keyword>
<accession>A0A347WBX2</accession>
<evidence type="ECO:0000256" key="3">
    <source>
        <dbReference type="ARBA" id="ARBA00018111"/>
    </source>
</evidence>
<protein>
    <recommendedName>
        <fullName evidence="3">Regulatory protein RecX</fullName>
    </recommendedName>
</protein>
<comment type="subcellular location">
    <subcellularLocation>
        <location evidence="1">Cytoplasm</location>
    </subcellularLocation>
</comment>
<reference evidence="6 7" key="1">
    <citation type="submission" date="2017-08" db="EMBL/GenBank/DDBJ databases">
        <title>Complete genome sequence of Gluconacetobacter saccharivorans CV1 isolated from Fermented Vinegar.</title>
        <authorList>
            <person name="Kim S.-Y."/>
        </authorList>
    </citation>
    <scope>NUCLEOTIDE SEQUENCE [LARGE SCALE GENOMIC DNA]</scope>
    <source>
        <strain evidence="6 7">CV1</strain>
    </source>
</reference>
<name>A0A347WBX2_9PROT</name>
<sequence length="274" mass="29868">MRGCDSHGIRLRILTRKRKRIWATGAKCNLNPVFPCVCAMAAIRQPAGYGRGRPDCGTVPVMVARSSRSAPRPLPPAPDGAVLRAVALAYLARFSATRAAVEQTLVRHVDRWVRRAIASGMEADAASQAVMPARELIPRIVADMEGLGAVDDARFSEFRARSLARAGRSRRMVAAHLGARGVDEATAGQAMEEALGTRDGEGRETELAAALVFVRKRRAGPFLRPDADEDEAAQRYRRAMDAMARAGFARDTARQALDMDVSEAEDRIMRMRSA</sequence>
<dbReference type="InterPro" id="IPR053924">
    <property type="entry name" value="RecX_HTH_2nd"/>
</dbReference>
<evidence type="ECO:0000259" key="5">
    <source>
        <dbReference type="Pfam" id="PF02631"/>
    </source>
</evidence>
<evidence type="ECO:0000256" key="4">
    <source>
        <dbReference type="ARBA" id="ARBA00022490"/>
    </source>
</evidence>
<dbReference type="GO" id="GO:0005737">
    <property type="term" value="C:cytoplasm"/>
    <property type="evidence" value="ECO:0007669"/>
    <property type="project" value="UniProtKB-SubCell"/>
</dbReference>
<keyword evidence="7" id="KW-1185">Reference proteome</keyword>
<organism evidence="6 7">
    <name type="scientific">Komagataeibacter saccharivorans</name>
    <dbReference type="NCBI Taxonomy" id="265959"/>
    <lineage>
        <taxon>Bacteria</taxon>
        <taxon>Pseudomonadati</taxon>
        <taxon>Pseudomonadota</taxon>
        <taxon>Alphaproteobacteria</taxon>
        <taxon>Acetobacterales</taxon>
        <taxon>Acetobacteraceae</taxon>
        <taxon>Komagataeibacter</taxon>
    </lineage>
</organism>
<dbReference type="Proteomes" id="UP000264120">
    <property type="component" value="Chromosome"/>
</dbReference>
<evidence type="ECO:0000313" key="7">
    <source>
        <dbReference type="Proteomes" id="UP000264120"/>
    </source>
</evidence>
<evidence type="ECO:0000256" key="1">
    <source>
        <dbReference type="ARBA" id="ARBA00004496"/>
    </source>
</evidence>
<dbReference type="InterPro" id="IPR036388">
    <property type="entry name" value="WH-like_DNA-bd_sf"/>
</dbReference>
<dbReference type="AlphaFoldDB" id="A0A347WBX2"/>
<gene>
    <name evidence="6" type="ORF">CD178_01592</name>
</gene>
<dbReference type="KEGG" id="ksc:CD178_01592"/>
<feature type="domain" description="RecX second three-helical" evidence="5">
    <location>
        <begin position="151"/>
        <end position="191"/>
    </location>
</feature>
<proteinExistence type="inferred from homology"/>